<gene>
    <name evidence="1" type="ORF">AZO1586R_667</name>
</gene>
<evidence type="ECO:0000313" key="2">
    <source>
        <dbReference type="Proteomes" id="UP000635628"/>
    </source>
</evidence>
<protein>
    <submittedName>
        <fullName evidence="1">Uncharacterized protein</fullName>
    </submittedName>
</protein>
<dbReference type="Proteomes" id="UP000635628">
    <property type="component" value="Unassembled WGS sequence"/>
</dbReference>
<evidence type="ECO:0000313" key="1">
    <source>
        <dbReference type="EMBL" id="CAB5497860.1"/>
    </source>
</evidence>
<name>A0ACA8ZNY3_9GAMM</name>
<comment type="caution">
    <text evidence="1">The sequence shown here is derived from an EMBL/GenBank/DDBJ whole genome shotgun (WGS) entry which is preliminary data.</text>
</comment>
<sequence length="185" mass="20556">MKTQLKVIALSVLVATSTYAEENKGMYFGLGMVQTKFSDTDEGDTFDYKKNNWKALIGTRLNSNWSIEGQYTNFSKDENEVLLDATNTLVMGGMAGKSIGVAGLYHFNPQGNYSPFVKLGWHYWDFKATIQGYSGSESIDGNDAFFGVGVDGKINETIKYRVEFERVKTSDLNIDNIGASLLFGF</sequence>
<reference evidence="1" key="1">
    <citation type="submission" date="2020-05" db="EMBL/GenBank/DDBJ databases">
        <authorList>
            <person name="Petersen J."/>
            <person name="Sayavedra L."/>
        </authorList>
    </citation>
    <scope>NUCLEOTIDE SEQUENCE</scope>
    <source>
        <strain evidence="1">B azoricus SOX Menez Gwen</strain>
    </source>
</reference>
<keyword evidence="2" id="KW-1185">Reference proteome</keyword>
<proteinExistence type="predicted"/>
<dbReference type="EMBL" id="CAESAP020000122">
    <property type="protein sequence ID" value="CAB5497860.1"/>
    <property type="molecule type" value="Genomic_DNA"/>
</dbReference>
<accession>A0ACA8ZNY3</accession>
<organism evidence="1 2">
    <name type="scientific">Bathymodiolus azoricus thioautotrophic gill symbiont</name>
    <dbReference type="NCBI Taxonomy" id="235205"/>
    <lineage>
        <taxon>Bacteria</taxon>
        <taxon>Pseudomonadati</taxon>
        <taxon>Pseudomonadota</taxon>
        <taxon>Gammaproteobacteria</taxon>
        <taxon>sulfur-oxidizing symbionts</taxon>
    </lineage>
</organism>